<feature type="signal peptide" evidence="3">
    <location>
        <begin position="1"/>
        <end position="17"/>
    </location>
</feature>
<evidence type="ECO:0000259" key="4">
    <source>
        <dbReference type="Pfam" id="PF05433"/>
    </source>
</evidence>
<comment type="subcellular location">
    <subcellularLocation>
        <location evidence="1">Membrane</location>
    </subcellularLocation>
</comment>
<evidence type="ECO:0000313" key="6">
    <source>
        <dbReference type="Proteomes" id="UP000184600"/>
    </source>
</evidence>
<accession>A0A1M7Z320</accession>
<organism evidence="5 6">
    <name type="scientific">Vibrio quintilis</name>
    <dbReference type="NCBI Taxonomy" id="1117707"/>
    <lineage>
        <taxon>Bacteria</taxon>
        <taxon>Pseudomonadati</taxon>
        <taxon>Pseudomonadota</taxon>
        <taxon>Gammaproteobacteria</taxon>
        <taxon>Vibrionales</taxon>
        <taxon>Vibrionaceae</taxon>
        <taxon>Vibrio</taxon>
    </lineage>
</organism>
<keyword evidence="3" id="KW-0732">Signal</keyword>
<name>A0A1M7Z320_9VIBR</name>
<dbReference type="InterPro" id="IPR051407">
    <property type="entry name" value="Bact_OM_lipoprot/Surf_antigen"/>
</dbReference>
<dbReference type="EMBL" id="FRFG01000106">
    <property type="protein sequence ID" value="SHO59212.1"/>
    <property type="molecule type" value="Genomic_DNA"/>
</dbReference>
<dbReference type="Proteomes" id="UP000184600">
    <property type="component" value="Unassembled WGS sequence"/>
</dbReference>
<evidence type="ECO:0000256" key="2">
    <source>
        <dbReference type="ARBA" id="ARBA00023136"/>
    </source>
</evidence>
<evidence type="ECO:0000313" key="5">
    <source>
        <dbReference type="EMBL" id="SHO59212.1"/>
    </source>
</evidence>
<dbReference type="STRING" id="1117707.VQ7734_04992"/>
<proteinExistence type="predicted"/>
<dbReference type="PANTHER" id="PTHR35603">
    <property type="match status" value="1"/>
</dbReference>
<feature type="chain" id="PRO_5012726350" description="Glycine zipper 2TM domain-containing protein" evidence="3">
    <location>
        <begin position="18"/>
        <end position="154"/>
    </location>
</feature>
<sequence>MRFFILILCVLPWLANAAYERNVARPVDKIVFGKVESVRYFSQRQVIHAKKHGWETFAGAVAGGVIGHQFGSGHGNTWATIIGAIAGAEIAANRYDTRPYHRDDPLVELLIAPDKKGEKLLDIIQDVDPHMLFSKGDKVRILFFSNGVRVDKEY</sequence>
<keyword evidence="2" id="KW-0472">Membrane</keyword>
<reference evidence="6" key="1">
    <citation type="submission" date="2016-12" db="EMBL/GenBank/DDBJ databases">
        <authorList>
            <person name="Rodrigo-Torres L."/>
            <person name="Arahal R.D."/>
            <person name="Lucena T."/>
        </authorList>
    </citation>
    <scope>NUCLEOTIDE SEQUENCE [LARGE SCALE GENOMIC DNA]</scope>
</reference>
<protein>
    <recommendedName>
        <fullName evidence="4">Glycine zipper 2TM domain-containing protein</fullName>
    </recommendedName>
</protein>
<evidence type="ECO:0000256" key="1">
    <source>
        <dbReference type="ARBA" id="ARBA00004370"/>
    </source>
</evidence>
<dbReference type="Pfam" id="PF05433">
    <property type="entry name" value="Rick_17kDa_Anti"/>
    <property type="match status" value="1"/>
</dbReference>
<dbReference type="OrthoDB" id="6291231at2"/>
<dbReference type="RefSeq" id="WP_073586622.1">
    <property type="nucleotide sequence ID" value="NZ_AP024897.1"/>
</dbReference>
<gene>
    <name evidence="5" type="ORF">VQ7734_04992</name>
</gene>
<dbReference type="AlphaFoldDB" id="A0A1M7Z320"/>
<feature type="domain" description="Glycine zipper 2TM" evidence="4">
    <location>
        <begin position="56"/>
        <end position="92"/>
    </location>
</feature>
<dbReference type="GO" id="GO:0019867">
    <property type="term" value="C:outer membrane"/>
    <property type="evidence" value="ECO:0007669"/>
    <property type="project" value="InterPro"/>
</dbReference>
<evidence type="ECO:0000256" key="3">
    <source>
        <dbReference type="SAM" id="SignalP"/>
    </source>
</evidence>
<dbReference type="PANTHER" id="PTHR35603:SF2">
    <property type="entry name" value="OUTER MEMBRANE LIPOPROTEIN"/>
    <property type="match status" value="1"/>
</dbReference>
<dbReference type="InterPro" id="IPR008816">
    <property type="entry name" value="Gly_zipper_2TM_dom"/>
</dbReference>
<keyword evidence="6" id="KW-1185">Reference proteome</keyword>